<protein>
    <recommendedName>
        <fullName evidence="2">Serine aminopeptidase S33 domain-containing protein</fullName>
    </recommendedName>
</protein>
<keyword evidence="4" id="KW-1185">Reference proteome</keyword>
<dbReference type="InterPro" id="IPR022742">
    <property type="entry name" value="Hydrolase_4"/>
</dbReference>
<organism evidence="3 4">
    <name type="scientific">Algoriella xinjiangensis</name>
    <dbReference type="NCBI Taxonomy" id="684065"/>
    <lineage>
        <taxon>Bacteria</taxon>
        <taxon>Pseudomonadati</taxon>
        <taxon>Bacteroidota</taxon>
        <taxon>Flavobacteriia</taxon>
        <taxon>Flavobacteriales</taxon>
        <taxon>Weeksellaceae</taxon>
        <taxon>Algoriella</taxon>
    </lineage>
</organism>
<gene>
    <name evidence="3" type="ORF">SAMN05421738_10285</name>
</gene>
<evidence type="ECO:0000256" key="1">
    <source>
        <dbReference type="SAM" id="Phobius"/>
    </source>
</evidence>
<dbReference type="PANTHER" id="PTHR43358">
    <property type="entry name" value="ALPHA/BETA-HYDROLASE"/>
    <property type="match status" value="1"/>
</dbReference>
<proteinExistence type="predicted"/>
<dbReference type="AlphaFoldDB" id="A0A1I4T700"/>
<feature type="domain" description="Serine aminopeptidase S33" evidence="2">
    <location>
        <begin position="105"/>
        <end position="216"/>
    </location>
</feature>
<evidence type="ECO:0000259" key="2">
    <source>
        <dbReference type="Pfam" id="PF12146"/>
    </source>
</evidence>
<name>A0A1I4T700_9FLAO</name>
<accession>A0A1I4T700</accession>
<dbReference type="Proteomes" id="UP000199149">
    <property type="component" value="Unassembled WGS sequence"/>
</dbReference>
<evidence type="ECO:0000313" key="4">
    <source>
        <dbReference type="Proteomes" id="UP000199149"/>
    </source>
</evidence>
<dbReference type="PANTHER" id="PTHR43358:SF4">
    <property type="entry name" value="ALPHA_BETA HYDROLASE FOLD-1 DOMAIN-CONTAINING PROTEIN"/>
    <property type="match status" value="1"/>
</dbReference>
<keyword evidence="1" id="KW-0812">Transmembrane</keyword>
<dbReference type="InterPro" id="IPR029058">
    <property type="entry name" value="AB_hydrolase_fold"/>
</dbReference>
<dbReference type="Gene3D" id="3.40.50.1820">
    <property type="entry name" value="alpha/beta hydrolase"/>
    <property type="match status" value="1"/>
</dbReference>
<feature type="transmembrane region" description="Helical" evidence="1">
    <location>
        <begin position="16"/>
        <end position="37"/>
    </location>
</feature>
<reference evidence="4" key="1">
    <citation type="submission" date="2016-10" db="EMBL/GenBank/DDBJ databases">
        <authorList>
            <person name="Varghese N."/>
            <person name="Submissions S."/>
        </authorList>
    </citation>
    <scope>NUCLEOTIDE SEQUENCE [LARGE SCALE GENOMIC DNA]</scope>
    <source>
        <strain evidence="4">XJ109</strain>
    </source>
</reference>
<dbReference type="SUPFAM" id="SSF53474">
    <property type="entry name" value="alpha/beta-Hydrolases"/>
    <property type="match status" value="1"/>
</dbReference>
<keyword evidence="1" id="KW-1133">Transmembrane helix</keyword>
<dbReference type="Pfam" id="PF12146">
    <property type="entry name" value="Hydrolase_4"/>
    <property type="match status" value="1"/>
</dbReference>
<dbReference type="EMBL" id="FOUZ01000002">
    <property type="protein sequence ID" value="SFM72558.1"/>
    <property type="molecule type" value="Genomic_DNA"/>
</dbReference>
<keyword evidence="1" id="KW-0472">Membrane</keyword>
<dbReference type="InterPro" id="IPR052920">
    <property type="entry name" value="DNA-binding_regulatory"/>
</dbReference>
<dbReference type="STRING" id="684065.SAMN05421738_10285"/>
<evidence type="ECO:0000313" key="3">
    <source>
        <dbReference type="EMBL" id="SFM72558.1"/>
    </source>
</evidence>
<sequence length="320" mass="36648">MNLMKKISLIKKISKFLIYSLIICFIFMNIISIFHSYKFTHFSKKENSNKTQSPSKLNTLEKISTLIFGVNNPKPKYIGELPINTVTKQLQSNVEIEIWENIVPNSKGIVLLFHGYSSEKSSLIKNAEYFNKIGYSTILTDFMGCGNSEGYQTTIGYLEANNVQTVYNYASKNNSNIVLYGNSMGAVSIMKAISDFKLNPQKVIIECPFATMQQTVENRFENMNLPTFPLSYLLIFWGGTINGFWAFDHNPDEYSKNITQPVLLMYGAKDKNVKRIEIDAIYKNINSKNKKLKIFQSAGHENYLNHFSSEWEKSVSNFIK</sequence>